<keyword evidence="7" id="KW-0347">Helicase</keyword>
<sequence>MGSLQTSRRTVLTAAASCVLAGVAGANSSAESDTDLSRHSYQILEGTEHETTVYQTAATADGPTVLVVGGMHGNEVAGYEAAGRIAEWQIDAGTLVTIPYVNAEAVEQQTRTGSDGVDLNRQFPEGEEPTTELAREVWNVVTHYDPDVVIDLHESIGIYAGGPVDGVGQAIFHSDSTETTDDAKQAADTVNQNHVDEPALEFTTDTFAKPENEPSGLLVHKAARDLDAQSFLIETLSRGPALETRINWHTQLVTNLTEEELFTAESETDDSASDSSDTPDEEPAIEQCREDAS</sequence>
<feature type="region of interest" description="Disordered" evidence="5">
    <location>
        <begin position="109"/>
        <end position="130"/>
    </location>
</feature>
<keyword evidence="8" id="KW-1185">Reference proteome</keyword>
<evidence type="ECO:0000259" key="6">
    <source>
        <dbReference type="Pfam" id="PF24827"/>
    </source>
</evidence>
<evidence type="ECO:0000256" key="3">
    <source>
        <dbReference type="ARBA" id="ARBA00022801"/>
    </source>
</evidence>
<dbReference type="GO" id="GO:0004386">
    <property type="term" value="F:helicase activity"/>
    <property type="evidence" value="ECO:0007669"/>
    <property type="project" value="UniProtKB-KW"/>
</dbReference>
<keyword evidence="3" id="KW-0378">Hydrolase</keyword>
<evidence type="ECO:0000256" key="2">
    <source>
        <dbReference type="ARBA" id="ARBA00022723"/>
    </source>
</evidence>
<dbReference type="KEGG" id="nas:GCU68_06865"/>
<evidence type="ECO:0000256" key="4">
    <source>
        <dbReference type="ARBA" id="ARBA00022833"/>
    </source>
</evidence>
<keyword evidence="7" id="KW-0067">ATP-binding</keyword>
<proteinExistence type="predicted"/>
<reference evidence="7 8" key="1">
    <citation type="journal article" date="2007" name="Int. J. Syst. Evol. Microbiol.">
        <title>Natronorubrum sulfidifaciens sp. nov., an extremely haloalkaliphilic archaeon isolated from Aiding salt lake in Xin-Jiang, China.</title>
        <authorList>
            <person name="Cui H.L."/>
            <person name="Tohty D."/>
            <person name="Liu H.C."/>
            <person name="Liu S.J."/>
            <person name="Oren A."/>
            <person name="Zhou P.J."/>
        </authorList>
    </citation>
    <scope>NUCLEOTIDE SEQUENCE [LARGE SCALE GENOMIC DNA]</scope>
    <source>
        <strain evidence="7 8">7-3</strain>
    </source>
</reference>
<keyword evidence="7" id="KW-0547">Nucleotide-binding</keyword>
<feature type="compositionally biased region" description="Acidic residues" evidence="5">
    <location>
        <begin position="260"/>
        <end position="284"/>
    </location>
</feature>
<dbReference type="PANTHER" id="PTHR37326:SF1">
    <property type="entry name" value="BLL3975 PROTEIN"/>
    <property type="match status" value="1"/>
</dbReference>
<accession>A0A5P9P2B0</accession>
<feature type="domain" description="Succinylglutamate desuccinylase/Aspartoacylase catalytic" evidence="6">
    <location>
        <begin position="61"/>
        <end position="155"/>
    </location>
</feature>
<comment type="cofactor">
    <cofactor evidence="1">
        <name>Zn(2+)</name>
        <dbReference type="ChEBI" id="CHEBI:29105"/>
    </cofactor>
</comment>
<name>A0A5P9P2B0_9EURY</name>
<evidence type="ECO:0000313" key="8">
    <source>
        <dbReference type="Proteomes" id="UP000326170"/>
    </source>
</evidence>
<dbReference type="PANTHER" id="PTHR37326">
    <property type="entry name" value="BLL3975 PROTEIN"/>
    <property type="match status" value="1"/>
</dbReference>
<protein>
    <submittedName>
        <fullName evidence="7">DEAD/DEAH box helicase</fullName>
    </submittedName>
</protein>
<evidence type="ECO:0000256" key="5">
    <source>
        <dbReference type="SAM" id="MobiDB-lite"/>
    </source>
</evidence>
<dbReference type="InterPro" id="IPR053138">
    <property type="entry name" value="N-alpha-Ac-DABA_deacetylase"/>
</dbReference>
<organism evidence="7 8">
    <name type="scientific">Natronorubrum aibiense</name>
    <dbReference type="NCBI Taxonomy" id="348826"/>
    <lineage>
        <taxon>Archaea</taxon>
        <taxon>Methanobacteriati</taxon>
        <taxon>Methanobacteriota</taxon>
        <taxon>Stenosarchaea group</taxon>
        <taxon>Halobacteria</taxon>
        <taxon>Halobacteriales</taxon>
        <taxon>Natrialbaceae</taxon>
        <taxon>Natronorubrum</taxon>
    </lineage>
</organism>
<dbReference type="InterPro" id="IPR055438">
    <property type="entry name" value="AstE_AspA_cat"/>
</dbReference>
<gene>
    <name evidence="7" type="ORF">GCU68_06865</name>
</gene>
<evidence type="ECO:0000313" key="7">
    <source>
        <dbReference type="EMBL" id="QFU82272.1"/>
    </source>
</evidence>
<evidence type="ECO:0000256" key="1">
    <source>
        <dbReference type="ARBA" id="ARBA00001947"/>
    </source>
</evidence>
<keyword evidence="4" id="KW-0862">Zinc</keyword>
<dbReference type="Proteomes" id="UP000326170">
    <property type="component" value="Chromosome"/>
</dbReference>
<feature type="region of interest" description="Disordered" evidence="5">
    <location>
        <begin position="260"/>
        <end position="293"/>
    </location>
</feature>
<dbReference type="OrthoDB" id="170089at2157"/>
<dbReference type="GO" id="GO:0016788">
    <property type="term" value="F:hydrolase activity, acting on ester bonds"/>
    <property type="evidence" value="ECO:0007669"/>
    <property type="project" value="InterPro"/>
</dbReference>
<dbReference type="Gene3D" id="3.40.630.10">
    <property type="entry name" value="Zn peptidases"/>
    <property type="match status" value="1"/>
</dbReference>
<dbReference type="EMBL" id="CP045488">
    <property type="protein sequence ID" value="QFU82272.1"/>
    <property type="molecule type" value="Genomic_DNA"/>
</dbReference>
<dbReference type="SUPFAM" id="SSF53187">
    <property type="entry name" value="Zn-dependent exopeptidases"/>
    <property type="match status" value="1"/>
</dbReference>
<dbReference type="GO" id="GO:0046872">
    <property type="term" value="F:metal ion binding"/>
    <property type="evidence" value="ECO:0007669"/>
    <property type="project" value="UniProtKB-KW"/>
</dbReference>
<dbReference type="AlphaFoldDB" id="A0A5P9P2B0"/>
<keyword evidence="2" id="KW-0479">Metal-binding</keyword>
<dbReference type="Pfam" id="PF24827">
    <property type="entry name" value="AstE_AspA_cat"/>
    <property type="match status" value="1"/>
</dbReference>